<evidence type="ECO:0000313" key="3">
    <source>
        <dbReference type="Proteomes" id="UP000661077"/>
    </source>
</evidence>
<sequence length="219" mass="22973">MAADHRKAGKSKPAATSSNVLKIAAEPGIEETAMLSKVVLRPSVKAAATIQAFAQPAWGELDLTTLADELSAQIGTVTRGDLQRAEAMLIAQAHTLEALFHELARRAGLNMGQYLQSAETYMRLALKAQSQCRATLETLAAIKNPASVAFVRQANIAHGPQQVNNVPSPAASRARESEIAPNELLEGTDGKRLDLGAPSAAGSADSPLETMGAIDGPKE</sequence>
<gene>
    <name evidence="2" type="ORF">JM946_10575</name>
</gene>
<organism evidence="2 3">
    <name type="scientific">Steroidobacter gossypii</name>
    <dbReference type="NCBI Taxonomy" id="2805490"/>
    <lineage>
        <taxon>Bacteria</taxon>
        <taxon>Pseudomonadati</taxon>
        <taxon>Pseudomonadota</taxon>
        <taxon>Gammaproteobacteria</taxon>
        <taxon>Steroidobacterales</taxon>
        <taxon>Steroidobacteraceae</taxon>
        <taxon>Steroidobacter</taxon>
    </lineage>
</organism>
<dbReference type="Proteomes" id="UP000661077">
    <property type="component" value="Unassembled WGS sequence"/>
</dbReference>
<name>A0ABS1WW47_9GAMM</name>
<accession>A0ABS1WW47</accession>
<proteinExistence type="predicted"/>
<feature type="compositionally biased region" description="Low complexity" evidence="1">
    <location>
        <begin position="195"/>
        <end position="208"/>
    </location>
</feature>
<evidence type="ECO:0000256" key="1">
    <source>
        <dbReference type="SAM" id="MobiDB-lite"/>
    </source>
</evidence>
<evidence type="ECO:0008006" key="4">
    <source>
        <dbReference type="Google" id="ProtNLM"/>
    </source>
</evidence>
<reference evidence="2 3" key="1">
    <citation type="journal article" date="2021" name="Int. J. Syst. Evol. Microbiol.">
        <title>Steroidobacter gossypii sp. nov., isolated from soil of cotton cropping field.</title>
        <authorList>
            <person name="Huang R."/>
            <person name="Yang S."/>
            <person name="Zhen C."/>
            <person name="Liu W."/>
        </authorList>
    </citation>
    <scope>NUCLEOTIDE SEQUENCE [LARGE SCALE GENOMIC DNA]</scope>
    <source>
        <strain evidence="2 3">S1-65</strain>
    </source>
</reference>
<dbReference type="RefSeq" id="WP_203167255.1">
    <property type="nucleotide sequence ID" value="NZ_JAEVLS010000002.1"/>
</dbReference>
<dbReference type="EMBL" id="JAEVLS010000002">
    <property type="protein sequence ID" value="MBM0105199.1"/>
    <property type="molecule type" value="Genomic_DNA"/>
</dbReference>
<keyword evidence="3" id="KW-1185">Reference proteome</keyword>
<evidence type="ECO:0000313" key="2">
    <source>
        <dbReference type="EMBL" id="MBM0105199.1"/>
    </source>
</evidence>
<feature type="region of interest" description="Disordered" evidence="1">
    <location>
        <begin position="160"/>
        <end position="219"/>
    </location>
</feature>
<comment type="caution">
    <text evidence="2">The sequence shown here is derived from an EMBL/GenBank/DDBJ whole genome shotgun (WGS) entry which is preliminary data.</text>
</comment>
<protein>
    <recommendedName>
        <fullName evidence="4">Phasin domain-containing protein</fullName>
    </recommendedName>
</protein>